<evidence type="ECO:0000313" key="11">
    <source>
        <dbReference type="Proteomes" id="UP000266273"/>
    </source>
</evidence>
<organism evidence="10 11">
    <name type="scientific">Dichotomicrobium thermohalophilum</name>
    <dbReference type="NCBI Taxonomy" id="933063"/>
    <lineage>
        <taxon>Bacteria</taxon>
        <taxon>Pseudomonadati</taxon>
        <taxon>Pseudomonadota</taxon>
        <taxon>Alphaproteobacteria</taxon>
        <taxon>Hyphomicrobiales</taxon>
        <taxon>Hyphomicrobiaceae</taxon>
        <taxon>Dichotomicrobium</taxon>
    </lineage>
</organism>
<dbReference type="InterPro" id="IPR050250">
    <property type="entry name" value="Macrolide_Exporter_MacB"/>
</dbReference>
<evidence type="ECO:0000256" key="1">
    <source>
        <dbReference type="ARBA" id="ARBA00004651"/>
    </source>
</evidence>
<feature type="transmembrane region" description="Helical" evidence="7">
    <location>
        <begin position="364"/>
        <end position="384"/>
    </location>
</feature>
<keyword evidence="4 7" id="KW-1133">Transmembrane helix</keyword>
<feature type="transmembrane region" description="Helical" evidence="7">
    <location>
        <begin position="21"/>
        <end position="40"/>
    </location>
</feature>
<evidence type="ECO:0000256" key="5">
    <source>
        <dbReference type="ARBA" id="ARBA00023136"/>
    </source>
</evidence>
<gene>
    <name evidence="10" type="ORF">BXY53_2403</name>
</gene>
<feature type="domain" description="MacB-like periplasmic core" evidence="9">
    <location>
        <begin position="20"/>
        <end position="239"/>
    </location>
</feature>
<evidence type="ECO:0000313" key="10">
    <source>
        <dbReference type="EMBL" id="RIA47328.1"/>
    </source>
</evidence>
<keyword evidence="2" id="KW-1003">Cell membrane</keyword>
<dbReference type="Pfam" id="PF12704">
    <property type="entry name" value="MacB_PCD"/>
    <property type="match status" value="1"/>
</dbReference>
<dbReference type="AlphaFoldDB" id="A0A397PEE4"/>
<feature type="domain" description="ABC3 transporter permease C-terminal" evidence="8">
    <location>
        <begin position="281"/>
        <end position="394"/>
    </location>
</feature>
<dbReference type="Proteomes" id="UP000266273">
    <property type="component" value="Unassembled WGS sequence"/>
</dbReference>
<reference evidence="10 11" key="1">
    <citation type="submission" date="2018-08" db="EMBL/GenBank/DDBJ databases">
        <title>Genomic Encyclopedia of Archaeal and Bacterial Type Strains, Phase II (KMG-II): from individual species to whole genera.</title>
        <authorList>
            <person name="Goeker M."/>
        </authorList>
    </citation>
    <scope>NUCLEOTIDE SEQUENCE [LARGE SCALE GENOMIC DNA]</scope>
    <source>
        <strain evidence="10 11">DSM 5002</strain>
    </source>
</reference>
<dbReference type="PANTHER" id="PTHR30572">
    <property type="entry name" value="MEMBRANE COMPONENT OF TRANSPORTER-RELATED"/>
    <property type="match status" value="1"/>
</dbReference>
<protein>
    <submittedName>
        <fullName evidence="10">Putative ABC transport system permease protein</fullName>
    </submittedName>
</protein>
<dbReference type="GO" id="GO:0005886">
    <property type="term" value="C:plasma membrane"/>
    <property type="evidence" value="ECO:0007669"/>
    <property type="project" value="UniProtKB-SubCell"/>
</dbReference>
<accession>A0A397PEE4</accession>
<name>A0A397PEE4_9HYPH</name>
<dbReference type="EMBL" id="QXDF01000003">
    <property type="protein sequence ID" value="RIA47328.1"/>
    <property type="molecule type" value="Genomic_DNA"/>
</dbReference>
<keyword evidence="3 7" id="KW-0812">Transmembrane</keyword>
<dbReference type="InterPro" id="IPR003838">
    <property type="entry name" value="ABC3_permease_C"/>
</dbReference>
<dbReference type="OrthoDB" id="9802264at2"/>
<feature type="transmembrane region" description="Helical" evidence="7">
    <location>
        <begin position="323"/>
        <end position="352"/>
    </location>
</feature>
<evidence type="ECO:0000256" key="3">
    <source>
        <dbReference type="ARBA" id="ARBA00022692"/>
    </source>
</evidence>
<evidence type="ECO:0000256" key="2">
    <source>
        <dbReference type="ARBA" id="ARBA00022475"/>
    </source>
</evidence>
<evidence type="ECO:0000256" key="6">
    <source>
        <dbReference type="ARBA" id="ARBA00038076"/>
    </source>
</evidence>
<keyword evidence="5 7" id="KW-0472">Membrane</keyword>
<dbReference type="PANTHER" id="PTHR30572:SF4">
    <property type="entry name" value="ABC TRANSPORTER PERMEASE YTRF"/>
    <property type="match status" value="1"/>
</dbReference>
<sequence>MFYETVKLAFQAILRNALRSFLTLLGVVIGVGAVIAMVTIGKGTTARVEAEMEKLGSNLLFVRPGQFGPGRATAEAQPFDARDIEALRSQLRNVRAVAPVSRSMATVVLGSQSRSVTVIGTDNAYFITQDLGLQRGRRFLEGEIRGGQAVCLIGETVRGELFGSTDPLGRRIRVNKVSCEVIGLLEEKGETGFGRDQDDVVIMPMRTYQRRIAGNTDIGTIYVSASQKDLTPRVQADIEWLLRERRNISPGEEDDFAVADMQQIAATQTQTTSILTVLLGAVAGVSLLVGGIGIMNIMLVSVTERTREIGIRLAIGAKESQVLMQFLVEAVVLSLIGGVIGVLLGLSLAGLAVQAMDIPFILDVQIVVVAFLFSALVGIIFGYFPARRAAHLNPIDALRHE</sequence>
<evidence type="ECO:0000259" key="8">
    <source>
        <dbReference type="Pfam" id="PF02687"/>
    </source>
</evidence>
<evidence type="ECO:0000259" key="9">
    <source>
        <dbReference type="Pfam" id="PF12704"/>
    </source>
</evidence>
<keyword evidence="11" id="KW-1185">Reference proteome</keyword>
<feature type="transmembrane region" description="Helical" evidence="7">
    <location>
        <begin position="277"/>
        <end position="302"/>
    </location>
</feature>
<comment type="similarity">
    <text evidence="6">Belongs to the ABC-4 integral membrane protein family.</text>
</comment>
<dbReference type="Pfam" id="PF02687">
    <property type="entry name" value="FtsX"/>
    <property type="match status" value="1"/>
</dbReference>
<dbReference type="InterPro" id="IPR025857">
    <property type="entry name" value="MacB_PCD"/>
</dbReference>
<evidence type="ECO:0000256" key="7">
    <source>
        <dbReference type="SAM" id="Phobius"/>
    </source>
</evidence>
<comment type="caution">
    <text evidence="10">The sequence shown here is derived from an EMBL/GenBank/DDBJ whole genome shotgun (WGS) entry which is preliminary data.</text>
</comment>
<evidence type="ECO:0000256" key="4">
    <source>
        <dbReference type="ARBA" id="ARBA00022989"/>
    </source>
</evidence>
<comment type="subcellular location">
    <subcellularLocation>
        <location evidence="1">Cell membrane</location>
        <topology evidence="1">Multi-pass membrane protein</topology>
    </subcellularLocation>
</comment>
<dbReference type="GO" id="GO:0022857">
    <property type="term" value="F:transmembrane transporter activity"/>
    <property type="evidence" value="ECO:0007669"/>
    <property type="project" value="TreeGrafter"/>
</dbReference>
<dbReference type="RefSeq" id="WP_119062215.1">
    <property type="nucleotide sequence ID" value="NZ_QXDF01000003.1"/>
</dbReference>
<proteinExistence type="inferred from homology"/>